<evidence type="ECO:0000256" key="2">
    <source>
        <dbReference type="ARBA" id="ARBA00022578"/>
    </source>
</evidence>
<accession>A0AAP3DJ84</accession>
<keyword evidence="4" id="KW-0233">DNA recombination</keyword>
<comment type="caution">
    <text evidence="7">The sequence shown here is derived from an EMBL/GenBank/DDBJ whole genome shotgun (WGS) entry which is preliminary data.</text>
</comment>
<feature type="domain" description="Tn3 transposase DDE" evidence="5">
    <location>
        <begin position="583"/>
        <end position="969"/>
    </location>
</feature>
<reference evidence="7" key="1">
    <citation type="submission" date="2022-09" db="EMBL/GenBank/DDBJ databases">
        <title>Genome analysis and characterization of larvicidal activity of Brevibacillus strains.</title>
        <authorList>
            <person name="Patrusheva E.V."/>
            <person name="Izotova A.O."/>
            <person name="Toshchakov S.V."/>
            <person name="Sineoky S.P."/>
        </authorList>
    </citation>
    <scope>NUCLEOTIDE SEQUENCE</scope>
    <source>
        <strain evidence="7">VKPM_B-13247</strain>
    </source>
</reference>
<sequence length="988" mass="114077">MKIARGRELLTPEQRQALMQIPEDEWVLGTYYTFSKRDLEIINKRRREENRLGFAVQLAVLRYPGWPYTHIKSMPDSVIHYISKQIGATPSLLSLYPQRENTLWDHLKEIRSEYDFVTFTLKEYRMVFKHLHQSALENGDAVHLLHECIDFLRKNKIILPAITTLERMVWEARAMAEKKLFNTVSESLTNDQKEKLEEIITSQHPSESNKTILGWLKEPPGHPSPETFLKVIERLEYIRGMELETVSISHLHRNRLLQLSRLGSRYEPYAFRDFQENKRYSILAVYLLHLTQELTDKAFETHDRQILSLLSKGRKAQEEIQKQNGKKLNEKVIHFTNIGQALIKAKEEKLDAFEVLESVIEWNSFVSSVEEAQELARPADYDYLDLLQKRFYSLRKYTPTLLRVLEFHSTKANEPLLQAVEIIQGMNKSGKRKVPDDSPVDFISKRWKKHLYENDGTTINRHYYEMAVLTELREHVRAGDVSIVGSRQYRDFEEYLFSEDIWNQTKENTRLSVSLSFEDYMTERTSSLNERLKWLATNSNKLDGVSLEKGKLSIARLEKDVPEEAKKFSASLYQMLPRIKLTDLLMDIANITGFHEQFTHASNNRKPGKEETIIIMAALLGMGMNIGLSKMAEATPGLTYKQLANVSQWRMYEDAMNKAQAVLVNFHHKLQLSSYWGDGTTSSSDGMRMQIGVSSLHADANPHYGTGKGATIYRFTSDQFSSYYTKIIHTNSRDAIHVLDGLLHHETDLNIEEHYTDTAGYTDQIFGLTHLLGFKFAPRIRDLSDSKLFTIDKASKYPKLEAILRGQINTKVIKENYEDVLRLAHSIREGTVSASLIMGKLGSYSRQNSLATALREMGRIEKTIFILNYILDESLRRKIQKGLNKGEAMNGLARAIFFGKQGELRERTIQHQLQRASALNIIINAISIWNTLHLTKAVEYQKRAGSFNEDLLHHMSPLGWEHINLLGEYHFNSEKVVSLDSLRPLKLS</sequence>
<dbReference type="NCBIfam" id="NF033527">
    <property type="entry name" value="transpos_Tn3"/>
    <property type="match status" value="1"/>
</dbReference>
<comment type="similarity">
    <text evidence="1">Belongs to the transposase 7 family.</text>
</comment>
<dbReference type="Pfam" id="PF13700">
    <property type="entry name" value="DUF4158"/>
    <property type="match status" value="1"/>
</dbReference>
<dbReference type="RefSeq" id="WP_258433861.1">
    <property type="nucleotide sequence ID" value="NZ_JANSGW010000017.1"/>
</dbReference>
<protein>
    <submittedName>
        <fullName evidence="7">Tn3 family transposase</fullName>
    </submittedName>
</protein>
<feature type="domain" description="DUF4158" evidence="6">
    <location>
        <begin position="9"/>
        <end position="172"/>
    </location>
</feature>
<evidence type="ECO:0000313" key="8">
    <source>
        <dbReference type="Proteomes" id="UP001077662"/>
    </source>
</evidence>
<dbReference type="EMBL" id="JAPTNE010000017">
    <property type="protein sequence ID" value="MCZ0808030.1"/>
    <property type="molecule type" value="Genomic_DNA"/>
</dbReference>
<evidence type="ECO:0000259" key="6">
    <source>
        <dbReference type="Pfam" id="PF13700"/>
    </source>
</evidence>
<dbReference type="GO" id="GO:0004803">
    <property type="term" value="F:transposase activity"/>
    <property type="evidence" value="ECO:0007669"/>
    <property type="project" value="InterPro"/>
</dbReference>
<dbReference type="AlphaFoldDB" id="A0AAP3DJ84"/>
<gene>
    <name evidence="7" type="ORF">O0554_14115</name>
</gene>
<organism evidence="7 8">
    <name type="scientific">Brevibacillus laterosporus</name>
    <name type="common">Bacillus laterosporus</name>
    <dbReference type="NCBI Taxonomy" id="1465"/>
    <lineage>
        <taxon>Bacteria</taxon>
        <taxon>Bacillati</taxon>
        <taxon>Bacillota</taxon>
        <taxon>Bacilli</taxon>
        <taxon>Bacillales</taxon>
        <taxon>Paenibacillaceae</taxon>
        <taxon>Brevibacillus</taxon>
    </lineage>
</organism>
<name>A0AAP3DJ84_BRELA</name>
<dbReference type="Pfam" id="PF01526">
    <property type="entry name" value="DDE_Tnp_Tn3"/>
    <property type="match status" value="1"/>
</dbReference>
<evidence type="ECO:0000256" key="3">
    <source>
        <dbReference type="ARBA" id="ARBA00023125"/>
    </source>
</evidence>
<proteinExistence type="inferred from homology"/>
<evidence type="ECO:0000256" key="1">
    <source>
        <dbReference type="ARBA" id="ARBA00009402"/>
    </source>
</evidence>
<evidence type="ECO:0000259" key="5">
    <source>
        <dbReference type="Pfam" id="PF01526"/>
    </source>
</evidence>
<dbReference type="GO" id="GO:0006313">
    <property type="term" value="P:DNA transposition"/>
    <property type="evidence" value="ECO:0007669"/>
    <property type="project" value="InterPro"/>
</dbReference>
<dbReference type="Proteomes" id="UP001077662">
    <property type="component" value="Unassembled WGS sequence"/>
</dbReference>
<dbReference type="GO" id="GO:0003677">
    <property type="term" value="F:DNA binding"/>
    <property type="evidence" value="ECO:0007669"/>
    <property type="project" value="UniProtKB-KW"/>
</dbReference>
<keyword evidence="3" id="KW-0238">DNA-binding</keyword>
<dbReference type="InterPro" id="IPR047653">
    <property type="entry name" value="Tn3-like_transpos"/>
</dbReference>
<dbReference type="InterPro" id="IPR002513">
    <property type="entry name" value="Tn3_Tnp_DDE_dom"/>
</dbReference>
<evidence type="ECO:0000256" key="4">
    <source>
        <dbReference type="ARBA" id="ARBA00023172"/>
    </source>
</evidence>
<dbReference type="InterPro" id="IPR025296">
    <property type="entry name" value="DUF4158"/>
</dbReference>
<keyword evidence="2" id="KW-0815">Transposition</keyword>
<evidence type="ECO:0000313" key="7">
    <source>
        <dbReference type="EMBL" id="MCZ0808030.1"/>
    </source>
</evidence>